<comment type="caution">
    <text evidence="3">The sequence shown here is derived from an EMBL/GenBank/DDBJ whole genome shotgun (WGS) entry which is preliminary data.</text>
</comment>
<dbReference type="RefSeq" id="WP_184437210.1">
    <property type="nucleotide sequence ID" value="NZ_JACIGI010000037.1"/>
</dbReference>
<gene>
    <name evidence="3" type="ORF">GGD88_003205</name>
</gene>
<evidence type="ECO:0000313" key="4">
    <source>
        <dbReference type="Proteomes" id="UP000555728"/>
    </source>
</evidence>
<dbReference type="PANTHER" id="PTHR30388">
    <property type="entry name" value="ALDEHYDE OXIDOREDUCTASE MOLYBDENUM COFACTOR ASSEMBLY PROTEIN"/>
    <property type="match status" value="1"/>
</dbReference>
<feature type="domain" description="XdhC Rossmann" evidence="2">
    <location>
        <begin position="172"/>
        <end position="312"/>
    </location>
</feature>
<protein>
    <submittedName>
        <fullName evidence="3">Xanthine dehydrogenase accessory factor</fullName>
    </submittedName>
</protein>
<dbReference type="Pfam" id="PF13478">
    <property type="entry name" value="XdhC_C"/>
    <property type="match status" value="1"/>
</dbReference>
<name>A0A7W6S3D7_9PROT</name>
<organism evidence="3 4">
    <name type="scientific">Roseospira goensis</name>
    <dbReference type="NCBI Taxonomy" id="391922"/>
    <lineage>
        <taxon>Bacteria</taxon>
        <taxon>Pseudomonadati</taxon>
        <taxon>Pseudomonadota</taxon>
        <taxon>Alphaproteobacteria</taxon>
        <taxon>Rhodospirillales</taxon>
        <taxon>Rhodospirillaceae</taxon>
        <taxon>Roseospira</taxon>
    </lineage>
</organism>
<proteinExistence type="predicted"/>
<keyword evidence="4" id="KW-1185">Reference proteome</keyword>
<dbReference type="Proteomes" id="UP000555728">
    <property type="component" value="Unassembled WGS sequence"/>
</dbReference>
<sequence>MDQEFDETVLPALLAWRRREGAGALVTLVHKSASGPRPLGSQLAVSRAGDLVGLISGGCVEGGIAAEARAAMAAGANRTVRFGAGSRYVDLRMPCGGSIDVYVDVTVPTDILAGVAAAVGARRPTVLVTDTARGESWTEAPGPGDDAAFATADLAWRDATVIRRLYRPQPRLVLAGRGPIVPLCAQMATLIGYAVEVLTDDAHAAARAAPHVAAPVRGLAPGAVRATVLDAATAVVTLFHDHDVELPVLRHALASPAFHIGALGSRAAQAARLARLQDEGLPPAALARIEGPAGVAIHAANPAEIATAIVAGMIRAYRTHRPGVEAAAATDVPTAPPVDA</sequence>
<dbReference type="InterPro" id="IPR003777">
    <property type="entry name" value="XdhC_CoxI"/>
</dbReference>
<dbReference type="InterPro" id="IPR027051">
    <property type="entry name" value="XdhC_Rossmann_dom"/>
</dbReference>
<reference evidence="3 4" key="1">
    <citation type="submission" date="2020-08" db="EMBL/GenBank/DDBJ databases">
        <title>Genome sequencing of Purple Non-Sulfur Bacteria from various extreme environments.</title>
        <authorList>
            <person name="Mayer M."/>
        </authorList>
    </citation>
    <scope>NUCLEOTIDE SEQUENCE [LARGE SCALE GENOMIC DNA]</scope>
    <source>
        <strain evidence="3 4">JA135</strain>
    </source>
</reference>
<evidence type="ECO:0000313" key="3">
    <source>
        <dbReference type="EMBL" id="MBB4287457.1"/>
    </source>
</evidence>
<evidence type="ECO:0000259" key="2">
    <source>
        <dbReference type="Pfam" id="PF13478"/>
    </source>
</evidence>
<dbReference type="Pfam" id="PF02625">
    <property type="entry name" value="XdhC_CoxI"/>
    <property type="match status" value="1"/>
</dbReference>
<dbReference type="InterPro" id="IPR052698">
    <property type="entry name" value="MoCofactor_Util/Proc"/>
</dbReference>
<evidence type="ECO:0000259" key="1">
    <source>
        <dbReference type="Pfam" id="PF02625"/>
    </source>
</evidence>
<feature type="domain" description="XdhC- CoxI" evidence="1">
    <location>
        <begin position="16"/>
        <end position="83"/>
    </location>
</feature>
<dbReference type="EMBL" id="JACIGI010000037">
    <property type="protein sequence ID" value="MBB4287457.1"/>
    <property type="molecule type" value="Genomic_DNA"/>
</dbReference>
<accession>A0A7W6S3D7</accession>
<dbReference type="Gene3D" id="3.40.50.720">
    <property type="entry name" value="NAD(P)-binding Rossmann-like Domain"/>
    <property type="match status" value="1"/>
</dbReference>
<dbReference type="AlphaFoldDB" id="A0A7W6S3D7"/>
<dbReference type="PANTHER" id="PTHR30388:SF4">
    <property type="entry name" value="MOLYBDENUM COFACTOR INSERTION CHAPERONE PAOD"/>
    <property type="match status" value="1"/>
</dbReference>